<evidence type="ECO:0000313" key="1">
    <source>
        <dbReference type="EMBL" id="CDM97684.1"/>
    </source>
</evidence>
<keyword evidence="2" id="KW-1185">Reference proteome</keyword>
<reference evidence="1 2" key="1">
    <citation type="submission" date="2014-02" db="EMBL/GenBank/DDBJ databases">
        <authorList>
            <person name="Genoscope - CEA"/>
        </authorList>
    </citation>
    <scope>NUCLEOTIDE SEQUENCE [LARGE SCALE GENOMIC DNA]</scope>
    <source>
        <strain evidence="1 2">PCC 8005</strain>
    </source>
</reference>
<sequence>MSDRLITVRGESIMDLVFESTDEFNQDLAKFSQEEQLIILKELEHWLPLLLTNSSLRSRRLHQFCQFHLKDNYRSSLYSFIVNYYLRVILTIDEDPLFNRLSITLFKATESRHAATAYRQVGNSIYQKIIDHKDSY</sequence>
<dbReference type="Proteomes" id="UP000032946">
    <property type="component" value="Chromosome"/>
</dbReference>
<proteinExistence type="predicted"/>
<dbReference type="EMBL" id="FO818640">
    <property type="protein sequence ID" value="CDM97684.1"/>
    <property type="molecule type" value="Genomic_DNA"/>
</dbReference>
<accession>A0A9P1KJT9</accession>
<protein>
    <submittedName>
        <fullName evidence="1">Uncharacterized protein</fullName>
    </submittedName>
</protein>
<name>A0A9P1KJT9_9CYAN</name>
<organism evidence="1 2">
    <name type="scientific">Limnospira indica PCC 8005</name>
    <dbReference type="NCBI Taxonomy" id="376219"/>
    <lineage>
        <taxon>Bacteria</taxon>
        <taxon>Bacillati</taxon>
        <taxon>Cyanobacteriota</taxon>
        <taxon>Cyanophyceae</taxon>
        <taxon>Oscillatoriophycideae</taxon>
        <taxon>Oscillatoriales</taxon>
        <taxon>Sirenicapillariaceae</taxon>
        <taxon>Limnospira</taxon>
    </lineage>
</organism>
<gene>
    <name evidence="1" type="ORF">ARTHRO_60285</name>
</gene>
<evidence type="ECO:0000313" key="2">
    <source>
        <dbReference type="Proteomes" id="UP000032946"/>
    </source>
</evidence>
<dbReference type="AlphaFoldDB" id="A0A9P1KJT9"/>